<dbReference type="Pfam" id="PF05199">
    <property type="entry name" value="GMC_oxred_C"/>
    <property type="match status" value="1"/>
</dbReference>
<organism evidence="9 10">
    <name type="scientific">Idiomarina fontislapidosi</name>
    <dbReference type="NCBI Taxonomy" id="263723"/>
    <lineage>
        <taxon>Bacteria</taxon>
        <taxon>Pseudomonadati</taxon>
        <taxon>Pseudomonadota</taxon>
        <taxon>Gammaproteobacteria</taxon>
        <taxon>Alteromonadales</taxon>
        <taxon>Idiomarinaceae</taxon>
        <taxon>Idiomarina</taxon>
    </lineage>
</organism>
<dbReference type="PIRSF" id="PIRSF000137">
    <property type="entry name" value="Alcohol_oxidase"/>
    <property type="match status" value="1"/>
</dbReference>
<dbReference type="PROSITE" id="PS00624">
    <property type="entry name" value="GMC_OXRED_2"/>
    <property type="match status" value="1"/>
</dbReference>
<feature type="binding site" evidence="5">
    <location>
        <position position="222"/>
    </location>
    <ligand>
        <name>FAD</name>
        <dbReference type="ChEBI" id="CHEBI:57692"/>
    </ligand>
</feature>
<feature type="domain" description="Glucose-methanol-choline oxidoreductase N-terminal" evidence="8">
    <location>
        <begin position="257"/>
        <end position="271"/>
    </location>
</feature>
<reference evidence="10" key="1">
    <citation type="journal article" date="2018" name="Front. Microbiol.">
        <title>Genome-Based Analysis Reveals the Taxonomy and Diversity of the Family Idiomarinaceae.</title>
        <authorList>
            <person name="Liu Y."/>
            <person name="Lai Q."/>
            <person name="Shao Z."/>
        </authorList>
    </citation>
    <scope>NUCLEOTIDE SEQUENCE [LARGE SCALE GENOMIC DNA]</scope>
    <source>
        <strain evidence="10">F23</strain>
    </source>
</reference>
<gene>
    <name evidence="9" type="ORF">CWE25_03880</name>
</gene>
<protein>
    <submittedName>
        <fullName evidence="9">Choline dehydrogenase</fullName>
    </submittedName>
</protein>
<evidence type="ECO:0000256" key="6">
    <source>
        <dbReference type="RuleBase" id="RU003968"/>
    </source>
</evidence>
<keyword evidence="4 5" id="KW-0274">FAD</keyword>
<dbReference type="GO" id="GO:0016614">
    <property type="term" value="F:oxidoreductase activity, acting on CH-OH group of donors"/>
    <property type="evidence" value="ECO:0007669"/>
    <property type="project" value="InterPro"/>
</dbReference>
<dbReference type="InterPro" id="IPR036188">
    <property type="entry name" value="FAD/NAD-bd_sf"/>
</dbReference>
<comment type="similarity">
    <text evidence="2 6">Belongs to the GMC oxidoreductase family.</text>
</comment>
<dbReference type="Gene3D" id="3.30.560.10">
    <property type="entry name" value="Glucose Oxidase, domain 3"/>
    <property type="match status" value="1"/>
</dbReference>
<dbReference type="AlphaFoldDB" id="A0A432Y9I1"/>
<dbReference type="Pfam" id="PF00732">
    <property type="entry name" value="GMC_oxred_N"/>
    <property type="match status" value="1"/>
</dbReference>
<evidence type="ECO:0000259" key="8">
    <source>
        <dbReference type="PROSITE" id="PS00624"/>
    </source>
</evidence>
<dbReference type="GO" id="GO:0050660">
    <property type="term" value="F:flavin adenine dinucleotide binding"/>
    <property type="evidence" value="ECO:0007669"/>
    <property type="project" value="InterPro"/>
</dbReference>
<accession>A0A432Y9I1</accession>
<dbReference type="InterPro" id="IPR012132">
    <property type="entry name" value="GMC_OxRdtase"/>
</dbReference>
<dbReference type="OrthoDB" id="9785276at2"/>
<dbReference type="Gene3D" id="3.50.50.60">
    <property type="entry name" value="FAD/NAD(P)-binding domain"/>
    <property type="match status" value="1"/>
</dbReference>
<dbReference type="PROSITE" id="PS51257">
    <property type="entry name" value="PROKAR_LIPOPROTEIN"/>
    <property type="match status" value="1"/>
</dbReference>
<dbReference type="PROSITE" id="PS00623">
    <property type="entry name" value="GMC_OXRED_1"/>
    <property type="match status" value="1"/>
</dbReference>
<dbReference type="Proteomes" id="UP000287330">
    <property type="component" value="Unassembled WGS sequence"/>
</dbReference>
<comment type="cofactor">
    <cofactor evidence="1 5">
        <name>FAD</name>
        <dbReference type="ChEBI" id="CHEBI:57692"/>
    </cofactor>
</comment>
<evidence type="ECO:0000259" key="7">
    <source>
        <dbReference type="PROSITE" id="PS00623"/>
    </source>
</evidence>
<evidence type="ECO:0000256" key="3">
    <source>
        <dbReference type="ARBA" id="ARBA00022630"/>
    </source>
</evidence>
<feature type="domain" description="Glucose-methanol-choline oxidoreductase N-terminal" evidence="7">
    <location>
        <begin position="85"/>
        <end position="108"/>
    </location>
</feature>
<dbReference type="EMBL" id="PIPV01000002">
    <property type="protein sequence ID" value="RUO57614.1"/>
    <property type="molecule type" value="Genomic_DNA"/>
</dbReference>
<dbReference type="SUPFAM" id="SSF51905">
    <property type="entry name" value="FAD/NAD(P)-binding domain"/>
    <property type="match status" value="1"/>
</dbReference>
<evidence type="ECO:0000256" key="4">
    <source>
        <dbReference type="ARBA" id="ARBA00022827"/>
    </source>
</evidence>
<name>A0A432Y9I1_9GAMM</name>
<dbReference type="InterPro" id="IPR000172">
    <property type="entry name" value="GMC_OxRdtase_N"/>
</dbReference>
<dbReference type="RefSeq" id="WP_110573190.1">
    <property type="nucleotide sequence ID" value="NZ_PIPV01000002.1"/>
</dbReference>
<dbReference type="PANTHER" id="PTHR11552">
    <property type="entry name" value="GLUCOSE-METHANOL-CHOLINE GMC OXIDOREDUCTASE"/>
    <property type="match status" value="1"/>
</dbReference>
<evidence type="ECO:0000256" key="5">
    <source>
        <dbReference type="PIRSR" id="PIRSR000137-2"/>
    </source>
</evidence>
<evidence type="ECO:0000313" key="10">
    <source>
        <dbReference type="Proteomes" id="UP000287330"/>
    </source>
</evidence>
<evidence type="ECO:0000256" key="1">
    <source>
        <dbReference type="ARBA" id="ARBA00001974"/>
    </source>
</evidence>
<sequence length="540" mass="59588">MTTRKGFEHSFDYIIVGGGSAGCVLANRLSENNQFRVLLIEAGRKPPGFFSTMPSGFARFIHSPTFNWLYRGQSYAKQTTYTPRGKGLGGSSAINAMIYCRGSQDDYQRWAEAAGREWGYSALLPYFKKSEANQRGASYFHGDQGPLKVSDKVPYYPVCRAFVEACQELGLPYNSDFNGDTLTGAGPFQFTMANGERCSTYRAYLKPILARPNLTVLSGYDVRRVLFEGTTAQGVEATCNGQYQHFYARREVILAAGSLASPVILQRSGVGPSDDLKSAQIPVIYHAPEVGENLAEHADICIHVKNKKRNGLTLTPWGLLKLLPAFLYYLINKNGQLSHSLAEVGAFFDVDKGDWANDNEPRFQCHVLPVMFKDSGYNWWPTLTHGFSIHVCLLRPESKGRVQLNPSAPDDKPLIDYRFFSNPNDLVALTAAVKKVCTLLNAQALKPFVGKRLFPKPFAKDHELAQQITEAIGLIYHPVGTCRMGEDHNAVVDPQCRVRGVSRLRVIDASIMPTPISGNTNAPTIAIAEKGAGLIKADAF</sequence>
<proteinExistence type="inferred from homology"/>
<dbReference type="InterPro" id="IPR007867">
    <property type="entry name" value="GMC_OxRtase_C"/>
</dbReference>
<evidence type="ECO:0000256" key="2">
    <source>
        <dbReference type="ARBA" id="ARBA00010790"/>
    </source>
</evidence>
<evidence type="ECO:0000313" key="9">
    <source>
        <dbReference type="EMBL" id="RUO57614.1"/>
    </source>
</evidence>
<dbReference type="SUPFAM" id="SSF54373">
    <property type="entry name" value="FAD-linked reductases, C-terminal domain"/>
    <property type="match status" value="1"/>
</dbReference>
<keyword evidence="3 6" id="KW-0285">Flavoprotein</keyword>
<comment type="caution">
    <text evidence="9">The sequence shown here is derived from an EMBL/GenBank/DDBJ whole genome shotgun (WGS) entry which is preliminary data.</text>
</comment>
<dbReference type="PANTHER" id="PTHR11552:SF147">
    <property type="entry name" value="CHOLINE DEHYDROGENASE, MITOCHONDRIAL"/>
    <property type="match status" value="1"/>
</dbReference>
<keyword evidence="10" id="KW-1185">Reference proteome</keyword>